<dbReference type="OrthoDB" id="2427787at2"/>
<feature type="transmembrane region" description="Helical" evidence="1">
    <location>
        <begin position="56"/>
        <end position="73"/>
    </location>
</feature>
<name>A0A1U7PR08_9BACI</name>
<accession>A0A1U7PR08</accession>
<protein>
    <submittedName>
        <fullName evidence="2">Uncharacterized protein</fullName>
    </submittedName>
</protein>
<keyword evidence="3" id="KW-1185">Reference proteome</keyword>
<gene>
    <name evidence="2" type="ORF">SAMN05428946_1857</name>
</gene>
<keyword evidence="1" id="KW-1133">Transmembrane helix</keyword>
<evidence type="ECO:0000256" key="1">
    <source>
        <dbReference type="SAM" id="Phobius"/>
    </source>
</evidence>
<reference evidence="3" key="1">
    <citation type="submission" date="2017-01" db="EMBL/GenBank/DDBJ databases">
        <authorList>
            <person name="Varghese N."/>
            <person name="Submissions S."/>
        </authorList>
    </citation>
    <scope>NUCLEOTIDE SEQUENCE [LARGE SCALE GENOMIC DNA]</scope>
    <source>
        <strain evidence="3">MNA4</strain>
    </source>
</reference>
<dbReference type="Proteomes" id="UP000187550">
    <property type="component" value="Unassembled WGS sequence"/>
</dbReference>
<dbReference type="RefSeq" id="WP_076758289.1">
    <property type="nucleotide sequence ID" value="NZ_FTPL01000002.1"/>
</dbReference>
<dbReference type="AlphaFoldDB" id="A0A1U7PR08"/>
<sequence>MKDYIPGIILSLIFFVILTVVNSQIYGGVMSLSLLYLLIILHILMFKVLSVEKKWLPYSLFMLFFAVVLFFSVPELTQQQATEKVIATHDLDVTETTTVPTDNINPFRPSKAYFFKGYKADEEISVIVTATNGDVFVVED</sequence>
<keyword evidence="1" id="KW-0812">Transmembrane</keyword>
<evidence type="ECO:0000313" key="3">
    <source>
        <dbReference type="Proteomes" id="UP000187550"/>
    </source>
</evidence>
<proteinExistence type="predicted"/>
<organism evidence="2 3">
    <name type="scientific">Edaphobacillus lindanitolerans</name>
    <dbReference type="NCBI Taxonomy" id="550447"/>
    <lineage>
        <taxon>Bacteria</taxon>
        <taxon>Bacillati</taxon>
        <taxon>Bacillota</taxon>
        <taxon>Bacilli</taxon>
        <taxon>Bacillales</taxon>
        <taxon>Bacillaceae</taxon>
        <taxon>Edaphobacillus</taxon>
    </lineage>
</organism>
<dbReference type="EMBL" id="FTPL01000002">
    <property type="protein sequence ID" value="SIT85669.1"/>
    <property type="molecule type" value="Genomic_DNA"/>
</dbReference>
<evidence type="ECO:0000313" key="2">
    <source>
        <dbReference type="EMBL" id="SIT85669.1"/>
    </source>
</evidence>
<feature type="transmembrane region" description="Helical" evidence="1">
    <location>
        <begin position="33"/>
        <end position="49"/>
    </location>
</feature>
<keyword evidence="1" id="KW-0472">Membrane</keyword>